<dbReference type="GO" id="GO:1903589">
    <property type="term" value="P:positive regulation of blood vessel endothelial cell proliferation involved in sprouting angiogenesis"/>
    <property type="evidence" value="ECO:0007669"/>
    <property type="project" value="TreeGrafter"/>
</dbReference>
<feature type="compositionally biased region" description="Basic and acidic residues" evidence="1">
    <location>
        <begin position="1254"/>
        <end position="1266"/>
    </location>
</feature>
<sequence length="1477" mass="163112">MYSVEDLLISHGYKLPKNAPSPCEPASRYADCQREMAEKGTGHGTANGYETDTGAYVCGRQPPAKGYSSDNECKDRNQRRRAGNSGNQGDTQPLGDFLTRDSGFYDSSRGMYSQPRGERGVSYWRRRGQDFSILLDYADCRELRGSSFPRTAEGAWRSLAEERGRERPHWDEVEREAGREHWRVAEQRKCQSVGMEEWRPAALGRQLSDGESERWVQDQRLAAASEGAVDPRTRGKSLSLPRVLSPESLQYTSMPDQSTYGGHRLNGSFSHGPPHKPHGREWWPGNGHWPSGHSAPLPKPRFSRPLKPPSYEAHQQTRGSLEMLAGDQGPHPKDKGPQVPRQDYFAHEPVGPGMEPPVYIPPPSYERPLLQRGPQKNYGDISDFRLKGVPFQQVPRNVESGRWFSRPAGSSWLDQPRDRSAACRKQVRPGVSPDHMGWVQYLPFDDPRVRHISGGPCGSPLTDADKIRHINKELPSATVLEQSPNDSAFTPSQGLCVSAETDQRSLNEHNNGNRWYSGLHKESDNSIGYDQSCNKYQKDQSPTVVQTVSSTQSTNLDQEFPETVTQVKKIEPGAEGEKKHNSKKRLNETIFCLVSVPLHLQPNGESCDQNNNEKQSISEEGSSAQSRVDPQSLSQLSGSLTDLELQTLTSHSLRGRAPKKPPPGKDVAEPRPLQPKPNNHNELLYSGAWPGDQYRDQGTQTSCHTTPKMAPQVAPRGPVDMQAQELGPPVSDSTTDSGVGSDCSTFGYPMMGQKSLKPSSNSAFSRTGNFPSKLSKSPAQPVPSGGQEEAGHSVTRRNEVKPSPVNGQEAFGQFMLKPVSRRPWDAIEELESFNKELQEQIGKRTSVDQCIEDLDQAYRDILELSTTSNNNQNSKAANFEHNPPVEEPPRKPSKAQQASERLSSMSNLDHGEVRSAFSRLPPKTVSFGKLPIEPGFRDYGILSQIPPGGTGDCRSLRSDIPVMKESLLQDVGLTVYTETQEGSRQPTQDACTLTSPPDYEEVCHALQLSRERGAVAERKAGKISASPHTSFRTFGLSASPMQQVPSPSRGDIERKVKKENLVSKYDGGEDIPEEKGQEDGVSYGVQHSITSVELVADRGTNRGAVAVSDEEDSGGFNWQKQLSLAEKHLEELLINEKANTLPKEDLSNLYEIQCAEGIPEKETIEERAARILGIAVPAESLAVGDQKRVTEDAEPIQAPETKSEAVMITEEPSESSADRKPTQVQSQYEEVSMEPVDPNGPGQEVEEVTEPEEGDRPSGELDKHIGQDLGVPELPPDKLVLSVAINGSNEEDKLSLRGGDDFQEHVGDSLAAEAPVEGKPELYHQEEMENLVIQEEMLDTVSCADNSAEAPEDAKADADLWEETEDLFLQVEETYIVSLTNYPGLTSPDPDIEKENEDQCGEDTEERETSIPQPATNDTTPSAPQPQPRNATVAKREITLPLDLSDSANEVEQLDEEEEEEVLSLPECYDPSRVERV</sequence>
<feature type="compositionally biased region" description="Polar residues" evidence="1">
    <location>
        <begin position="603"/>
        <end position="632"/>
    </location>
</feature>
<feature type="region of interest" description="Disordered" evidence="1">
    <location>
        <begin position="1184"/>
        <end position="1274"/>
    </location>
</feature>
<evidence type="ECO:0000256" key="1">
    <source>
        <dbReference type="SAM" id="MobiDB-lite"/>
    </source>
</evidence>
<name>A0A8T2N366_9TELE</name>
<evidence type="ECO:0000313" key="3">
    <source>
        <dbReference type="Proteomes" id="UP000824540"/>
    </source>
</evidence>
<feature type="compositionally biased region" description="Polar residues" evidence="1">
    <location>
        <begin position="866"/>
        <end position="876"/>
    </location>
</feature>
<feature type="compositionally biased region" description="Acidic residues" evidence="1">
    <location>
        <begin position="1244"/>
        <end position="1253"/>
    </location>
</feature>
<comment type="caution">
    <text evidence="2">The sequence shown here is derived from an EMBL/GenBank/DDBJ whole genome shotgun (WGS) entry which is preliminary data.</text>
</comment>
<dbReference type="GO" id="GO:0005912">
    <property type="term" value="C:adherens junction"/>
    <property type="evidence" value="ECO:0007669"/>
    <property type="project" value="TreeGrafter"/>
</dbReference>
<proteinExistence type="predicted"/>
<feature type="region of interest" description="Disordered" evidence="1">
    <location>
        <begin position="538"/>
        <end position="562"/>
    </location>
</feature>
<feature type="compositionally biased region" description="Polar residues" evidence="1">
    <location>
        <begin position="247"/>
        <end position="260"/>
    </location>
</feature>
<dbReference type="OrthoDB" id="8669630at2759"/>
<gene>
    <name evidence="2" type="ORF">JZ751_015855</name>
</gene>
<feature type="compositionally biased region" description="Low complexity" evidence="1">
    <location>
        <begin position="540"/>
        <end position="554"/>
    </location>
</feature>
<feature type="region of interest" description="Disordered" evidence="1">
    <location>
        <begin position="866"/>
        <end position="915"/>
    </location>
</feature>
<evidence type="ECO:0000313" key="2">
    <source>
        <dbReference type="EMBL" id="KAG9332112.1"/>
    </source>
</evidence>
<dbReference type="EMBL" id="JAFBMS010000257">
    <property type="protein sequence ID" value="KAG9332112.1"/>
    <property type="molecule type" value="Genomic_DNA"/>
</dbReference>
<dbReference type="InterPro" id="IPR028221">
    <property type="entry name" value="JCAD"/>
</dbReference>
<feature type="compositionally biased region" description="Polar residues" evidence="1">
    <location>
        <begin position="894"/>
        <end position="907"/>
    </location>
</feature>
<feature type="region of interest" description="Disordered" evidence="1">
    <location>
        <begin position="751"/>
        <end position="812"/>
    </location>
</feature>
<accession>A0A8T2N366</accession>
<feature type="region of interest" description="Disordered" evidence="1">
    <location>
        <begin position="222"/>
        <end position="378"/>
    </location>
</feature>
<dbReference type="Pfam" id="PF15351">
    <property type="entry name" value="JCAD"/>
    <property type="match status" value="1"/>
</dbReference>
<feature type="compositionally biased region" description="Acidic residues" evidence="1">
    <location>
        <begin position="1390"/>
        <end position="1406"/>
    </location>
</feature>
<dbReference type="GO" id="GO:0032587">
    <property type="term" value="C:ruffle membrane"/>
    <property type="evidence" value="ECO:0007669"/>
    <property type="project" value="TreeGrafter"/>
</dbReference>
<dbReference type="Proteomes" id="UP000824540">
    <property type="component" value="Unassembled WGS sequence"/>
</dbReference>
<organism evidence="2 3">
    <name type="scientific">Albula glossodonta</name>
    <name type="common">roundjaw bonefish</name>
    <dbReference type="NCBI Taxonomy" id="121402"/>
    <lineage>
        <taxon>Eukaryota</taxon>
        <taxon>Metazoa</taxon>
        <taxon>Chordata</taxon>
        <taxon>Craniata</taxon>
        <taxon>Vertebrata</taxon>
        <taxon>Euteleostomi</taxon>
        <taxon>Actinopterygii</taxon>
        <taxon>Neopterygii</taxon>
        <taxon>Teleostei</taxon>
        <taxon>Albuliformes</taxon>
        <taxon>Albulidae</taxon>
        <taxon>Albula</taxon>
    </lineage>
</organism>
<reference evidence="2" key="1">
    <citation type="thesis" date="2021" institute="BYU ScholarsArchive" country="Provo, UT, USA">
        <title>Applications of and Algorithms for Genome Assembly and Genomic Analyses with an Emphasis on Marine Teleosts.</title>
        <authorList>
            <person name="Pickett B.D."/>
        </authorList>
    </citation>
    <scope>NUCLEOTIDE SEQUENCE</scope>
    <source>
        <strain evidence="2">HI-2016</strain>
    </source>
</reference>
<protein>
    <recommendedName>
        <fullName evidence="4">Junctional protein associated with coronary artery disease</fullName>
    </recommendedName>
</protein>
<evidence type="ECO:0008006" key="4">
    <source>
        <dbReference type="Google" id="ProtNLM"/>
    </source>
</evidence>
<feature type="region of interest" description="Disordered" evidence="1">
    <location>
        <begin position="35"/>
        <end position="100"/>
    </location>
</feature>
<feature type="compositionally biased region" description="Pro residues" evidence="1">
    <location>
        <begin position="354"/>
        <end position="365"/>
    </location>
</feature>
<feature type="region of interest" description="Disordered" evidence="1">
    <location>
        <begin position="601"/>
        <end position="632"/>
    </location>
</feature>
<feature type="region of interest" description="Disordered" evidence="1">
    <location>
        <begin position="649"/>
        <end position="690"/>
    </location>
</feature>
<feature type="compositionally biased region" description="Polar residues" evidence="1">
    <location>
        <begin position="1410"/>
        <end position="1422"/>
    </location>
</feature>
<feature type="compositionally biased region" description="Polar residues" evidence="1">
    <location>
        <begin position="756"/>
        <end position="778"/>
    </location>
</feature>
<feature type="region of interest" description="Disordered" evidence="1">
    <location>
        <begin position="1380"/>
        <end position="1477"/>
    </location>
</feature>
<feature type="compositionally biased region" description="Acidic residues" evidence="1">
    <location>
        <begin position="1452"/>
        <end position="1462"/>
    </location>
</feature>
<keyword evidence="3" id="KW-1185">Reference proteome</keyword>
<dbReference type="PANTHER" id="PTHR34757:SF1">
    <property type="entry name" value="JUNCTIONAL CADHERIN 5-ASSOCIATED PROTEIN"/>
    <property type="match status" value="1"/>
</dbReference>
<dbReference type="PANTHER" id="PTHR34757">
    <property type="entry name" value="JUNCTIONAL PROTEIN ASSOCIATED WITH CORONARY ARTERY DISEASE"/>
    <property type="match status" value="1"/>
</dbReference>